<dbReference type="eggNOG" id="COG4235">
    <property type="taxonomic scope" value="Bacteria"/>
</dbReference>
<dbReference type="InterPro" id="IPR011990">
    <property type="entry name" value="TPR-like_helical_dom_sf"/>
</dbReference>
<organism evidence="4">
    <name type="scientific">Cereibacter sphaeroides (strain ATCC 17025 / ATH 2.4.3)</name>
    <name type="common">Rhodobacter sphaeroides</name>
    <dbReference type="NCBI Taxonomy" id="349102"/>
    <lineage>
        <taxon>Bacteria</taxon>
        <taxon>Pseudomonadati</taxon>
        <taxon>Pseudomonadota</taxon>
        <taxon>Alphaproteobacteria</taxon>
        <taxon>Rhodobacterales</taxon>
        <taxon>Paracoccaceae</taxon>
        <taxon>Cereibacter</taxon>
    </lineage>
</organism>
<dbReference type="AlphaFoldDB" id="A4WTQ5"/>
<evidence type="ECO:0000256" key="3">
    <source>
        <dbReference type="SAM" id="MobiDB-lite"/>
    </source>
</evidence>
<dbReference type="HOGENOM" id="CLU_036074_4_1_5"/>
<dbReference type="SUPFAM" id="SSF48452">
    <property type="entry name" value="TPR-like"/>
    <property type="match status" value="1"/>
</dbReference>
<feature type="coiled-coil region" evidence="2">
    <location>
        <begin position="55"/>
        <end position="82"/>
    </location>
</feature>
<dbReference type="STRING" id="349102.Rsph17025_1878"/>
<evidence type="ECO:0000313" key="4">
    <source>
        <dbReference type="EMBL" id="ABP70769.1"/>
    </source>
</evidence>
<protein>
    <submittedName>
        <fullName evidence="4">Cytochrome c biogenesis factor-like protein</fullName>
    </submittedName>
</protein>
<feature type="compositionally biased region" description="Basic and acidic residues" evidence="3">
    <location>
        <begin position="153"/>
        <end position="164"/>
    </location>
</feature>
<dbReference type="NCBIfam" id="TIGR03142">
    <property type="entry name" value="cytochro_ccmI"/>
    <property type="match status" value="1"/>
</dbReference>
<gene>
    <name evidence="4" type="ordered locus">Rsph17025_1878</name>
</gene>
<name>A4WTQ5_CERS5</name>
<evidence type="ECO:0000256" key="1">
    <source>
        <dbReference type="ARBA" id="ARBA00022748"/>
    </source>
</evidence>
<keyword evidence="2" id="KW-0175">Coiled coil</keyword>
<evidence type="ECO:0000256" key="2">
    <source>
        <dbReference type="SAM" id="Coils"/>
    </source>
</evidence>
<keyword evidence="1" id="KW-0201">Cytochrome c-type biogenesis</keyword>
<accession>A4WTQ5</accession>
<dbReference type="EMBL" id="CP000661">
    <property type="protein sequence ID" value="ABP70769.1"/>
    <property type="molecule type" value="Genomic_DNA"/>
</dbReference>
<proteinExistence type="predicted"/>
<dbReference type="Gene3D" id="1.25.40.10">
    <property type="entry name" value="Tetratricopeptide repeat domain"/>
    <property type="match status" value="1"/>
</dbReference>
<dbReference type="GO" id="GO:0017004">
    <property type="term" value="P:cytochrome complex assembly"/>
    <property type="evidence" value="ECO:0007669"/>
    <property type="project" value="UniProtKB-KW"/>
</dbReference>
<feature type="region of interest" description="Disordered" evidence="3">
    <location>
        <begin position="153"/>
        <end position="177"/>
    </location>
</feature>
<dbReference type="InterPro" id="IPR017560">
    <property type="entry name" value="Cyt_c_biogenesis_CcmI"/>
</dbReference>
<sequence>MQARPYMEAVSMGDCMGMTLFWILAGVIALGVGAILVQALLRGGRGAAPAAAYDMQVYRDQLREIERDLARATIAAEEADRLKAEVSRRLLEADRAARSGERDGRAPGSAAIAAAGAVLLLLGGSFAAYLDLGAPGYPDMPLAARMADADAAYRERPSQAEAEARMAASHASTRPEPDPQFVELMEKLREAVTRNPNDIRGQELLARNEAALGNYAAAARAQEQVIALSQPKATAEDHAALAELMILAAGGAVSPEAEAQLTEALRIDPSNGTARYYSGLLLAQTGRPDMAFRLWRALLEGSRPGDPWVAPLRAQIEELAWLAGAKYQLPPAPAEEPGAPGPTQEEMQAAGEMTPEQRQEMVRGMVEGLNQRLATEGGTASEWARLISALGVLGETDRARAIYGEAMGRFEGREPDLAAIRAAAVQAGVAE</sequence>
<reference evidence="4" key="1">
    <citation type="submission" date="2007-04" db="EMBL/GenBank/DDBJ databases">
        <title>Complete sequence of chromosome of Rhodobacter sphaeroides ATCC 17025.</title>
        <authorList>
            <consortium name="US DOE Joint Genome Institute"/>
            <person name="Copeland A."/>
            <person name="Lucas S."/>
            <person name="Lapidus A."/>
            <person name="Barry K."/>
            <person name="Detter J.C."/>
            <person name="Glavina del Rio T."/>
            <person name="Hammon N."/>
            <person name="Israni S."/>
            <person name="Dalin E."/>
            <person name="Tice H."/>
            <person name="Pitluck S."/>
            <person name="Chertkov O."/>
            <person name="Brettin T."/>
            <person name="Bruce D."/>
            <person name="Han C."/>
            <person name="Schmutz J."/>
            <person name="Larimer F."/>
            <person name="Land M."/>
            <person name="Hauser L."/>
            <person name="Kyrpides N."/>
            <person name="Kim E."/>
            <person name="Richardson P."/>
            <person name="Mackenzie C."/>
            <person name="Choudhary M."/>
            <person name="Donohue T.J."/>
            <person name="Kaplan S."/>
        </authorList>
    </citation>
    <scope>NUCLEOTIDE SEQUENCE [LARGE SCALE GENOMIC DNA]</scope>
    <source>
        <strain evidence="4">ATCC 17025</strain>
    </source>
</reference>
<dbReference type="KEGG" id="rsq:Rsph17025_1878"/>